<evidence type="ECO:0000313" key="2">
    <source>
        <dbReference type="Proteomes" id="UP000222445"/>
    </source>
</evidence>
<dbReference type="EMBL" id="MF156578">
    <property type="protein sequence ID" value="ASU04145.1"/>
    <property type="molecule type" value="Genomic_DNA"/>
</dbReference>
<evidence type="ECO:0000313" key="1">
    <source>
        <dbReference type="EMBL" id="ASU04145.1"/>
    </source>
</evidence>
<dbReference type="GeneID" id="56239018"/>
<organism evidence="1 2">
    <name type="scientific">Bacillus phage KonjoTrouble</name>
    <dbReference type="NCBI Taxonomy" id="2023950"/>
    <lineage>
        <taxon>Viruses</taxon>
        <taxon>Duplodnaviria</taxon>
        <taxon>Heunggongvirae</taxon>
        <taxon>Uroviricota</taxon>
        <taxon>Caudoviricetes</taxon>
        <taxon>Salasmaviridae</taxon>
        <taxon>Northropvirinae</taxon>
        <taxon>Claudivirus</taxon>
        <taxon>Claudivirus konjotrouble</taxon>
    </lineage>
</organism>
<dbReference type="RefSeq" id="YP_009910309.1">
    <property type="nucleotide sequence ID" value="NC_049964.1"/>
</dbReference>
<dbReference type="KEGG" id="vg:56239018"/>
<reference evidence="2" key="1">
    <citation type="submission" date="2017-05" db="EMBL/GenBank/DDBJ databases">
        <authorList>
            <person name="Kassa L."/>
            <person name="Himelright M."/>
            <person name="Sutterfield B."/>
            <person name="Lovrinic A."/>
            <person name="McNeal J."/>
            <person name="Shah S."/>
            <person name="Todd M."/>
            <person name="Temple L."/>
        </authorList>
    </citation>
    <scope>NUCLEOTIDE SEQUENCE [LARGE SCALE GENOMIC DNA]</scope>
</reference>
<protein>
    <submittedName>
        <fullName evidence="1">Uncharacterized protein</fullName>
    </submittedName>
</protein>
<accession>A0A223LJH0</accession>
<dbReference type="Proteomes" id="UP000222445">
    <property type="component" value="Segment"/>
</dbReference>
<proteinExistence type="predicted"/>
<sequence length="62" mass="7425">MINLKTLYDEMLERTYGDILPITIRINDGIPYIKQISKFKRKYLMIKNLKSHTIFFGSMKIK</sequence>
<keyword evidence="2" id="KW-1185">Reference proteome</keyword>
<name>A0A223LJH0_9CAUD</name>